<protein>
    <submittedName>
        <fullName evidence="1">Uncharacterized protein</fullName>
    </submittedName>
</protein>
<dbReference type="PROSITE" id="PS50096">
    <property type="entry name" value="IQ"/>
    <property type="match status" value="1"/>
</dbReference>
<sequence length="563" mass="58994">MAWPDDEDLTVKVEAAFGADVTADPDTWSWTDLSSRLRAEPIRIRAGKSSGASVATPSTCAVTLDNPDSALMPGHPQSPYWPNVQLGTPLRVRVQWNGVWHDRFSGFADQWEPRFVPTTTPGEADAYVIVTASGILRRLGQGSPRAMSAMRRSLAASGPVAYWPVEDGDAASRVGSAVAGAAPLTITGTAKFADIETWTEGQGYEVRYGSAALVDLSGGAVLSALLPAAATAATAGAGGWTAALAADVPAAASNNMTLLEVHTPTGSITAWRLVITTTSHTQIHAWTGASWTVVVDSSSVFISMSPHNFAVWQSSPGVITAAYGWSSVGGWKATGTIAGTVAGVTQVVVNPAGTTATEPVPAGHIAVWAGHGLNVVDKADGSMIRALYAYEWSGLAGSGQRTGEGATQRLARLAAEDGIALDMPPVDPASEVMMGRQGPGTQLDLYQECAEADMGVLYESGFGLGYLPRQDRYNPPVALAVDLAAYCVTRGSNDVLSPVLDDQGMVNELTVERRDGSTVVVADEDSQRQSGVYSTSVELNLVDDSALPDQAAFRLYLARRRAS</sequence>
<dbReference type="EMBL" id="JAAHBZ010000005">
    <property type="protein sequence ID" value="NES28948.1"/>
    <property type="molecule type" value="Genomic_DNA"/>
</dbReference>
<evidence type="ECO:0000313" key="2">
    <source>
        <dbReference type="EMBL" id="QGL49033.1"/>
    </source>
</evidence>
<dbReference type="Proteomes" id="UP000402241">
    <property type="component" value="Chromosome"/>
</dbReference>
<organism evidence="1 4">
    <name type="scientific">Micromonospora terminaliae</name>
    <dbReference type="NCBI Taxonomy" id="1914461"/>
    <lineage>
        <taxon>Bacteria</taxon>
        <taxon>Bacillati</taxon>
        <taxon>Actinomycetota</taxon>
        <taxon>Actinomycetes</taxon>
        <taxon>Micromonosporales</taxon>
        <taxon>Micromonosporaceae</taxon>
        <taxon>Micromonospora</taxon>
    </lineage>
</organism>
<gene>
    <name evidence="1" type="ORF">G3561_15515</name>
    <name evidence="2" type="ORF">GCE86_19675</name>
</gene>
<evidence type="ECO:0000313" key="4">
    <source>
        <dbReference type="Proteomes" id="UP000477779"/>
    </source>
</evidence>
<dbReference type="Proteomes" id="UP000477779">
    <property type="component" value="Unassembled WGS sequence"/>
</dbReference>
<reference evidence="2 3" key="1">
    <citation type="submission" date="2019-10" db="EMBL/GenBank/DDBJ databases">
        <title>Genome Sequence of Micromonospora terminaliae DSM 101760.</title>
        <authorList>
            <person name="Guo L."/>
        </authorList>
    </citation>
    <scope>NUCLEOTIDE SEQUENCE [LARGE SCALE GENOMIC DNA]</scope>
    <source>
        <strain evidence="2 3">DSM 101760</strain>
    </source>
</reference>
<proteinExistence type="predicted"/>
<reference evidence="1 4" key="2">
    <citation type="submission" date="2020-02" db="EMBL/GenBank/DDBJ databases">
        <title>WGS of Micromonospora spp. isolated from hot spring.</title>
        <authorList>
            <person name="Thawai C."/>
        </authorList>
    </citation>
    <scope>NUCLEOTIDE SEQUENCE [LARGE SCALE GENOMIC DNA]</scope>
    <source>
        <strain evidence="1 4">TMS7</strain>
    </source>
</reference>
<keyword evidence="3" id="KW-1185">Reference proteome</keyword>
<name>A0AAJ2ZFJ7_9ACTN</name>
<evidence type="ECO:0000313" key="1">
    <source>
        <dbReference type="EMBL" id="NES28948.1"/>
    </source>
</evidence>
<dbReference type="EMBL" id="CP045309">
    <property type="protein sequence ID" value="QGL49033.1"/>
    <property type="molecule type" value="Genomic_DNA"/>
</dbReference>
<dbReference type="RefSeq" id="WP_154228308.1">
    <property type="nucleotide sequence ID" value="NZ_CP045309.1"/>
</dbReference>
<accession>A0AAJ2ZFJ7</accession>
<evidence type="ECO:0000313" key="3">
    <source>
        <dbReference type="Proteomes" id="UP000402241"/>
    </source>
</evidence>
<dbReference type="AlphaFoldDB" id="A0AAJ2ZFJ7"/>